<evidence type="ECO:0000313" key="2">
    <source>
        <dbReference type="EMBL" id="GFH18631.1"/>
    </source>
</evidence>
<gene>
    <name evidence="2" type="ORF">HaLaN_15466</name>
</gene>
<feature type="region of interest" description="Disordered" evidence="1">
    <location>
        <begin position="1"/>
        <end position="23"/>
    </location>
</feature>
<evidence type="ECO:0000313" key="3">
    <source>
        <dbReference type="Proteomes" id="UP000485058"/>
    </source>
</evidence>
<comment type="caution">
    <text evidence="2">The sequence shown here is derived from an EMBL/GenBank/DDBJ whole genome shotgun (WGS) entry which is preliminary data.</text>
</comment>
<dbReference type="EMBL" id="BLLF01001330">
    <property type="protein sequence ID" value="GFH18631.1"/>
    <property type="molecule type" value="Genomic_DNA"/>
</dbReference>
<proteinExistence type="predicted"/>
<dbReference type="Proteomes" id="UP000485058">
    <property type="component" value="Unassembled WGS sequence"/>
</dbReference>
<keyword evidence="3" id="KW-1185">Reference proteome</keyword>
<evidence type="ECO:0000256" key="1">
    <source>
        <dbReference type="SAM" id="MobiDB-lite"/>
    </source>
</evidence>
<name>A0A699Z8X1_HAELA</name>
<organism evidence="2 3">
    <name type="scientific">Haematococcus lacustris</name>
    <name type="common">Green alga</name>
    <name type="synonym">Haematococcus pluvialis</name>
    <dbReference type="NCBI Taxonomy" id="44745"/>
    <lineage>
        <taxon>Eukaryota</taxon>
        <taxon>Viridiplantae</taxon>
        <taxon>Chlorophyta</taxon>
        <taxon>core chlorophytes</taxon>
        <taxon>Chlorophyceae</taxon>
        <taxon>CS clade</taxon>
        <taxon>Chlamydomonadales</taxon>
        <taxon>Haematococcaceae</taxon>
        <taxon>Haematococcus</taxon>
    </lineage>
</organism>
<dbReference type="AlphaFoldDB" id="A0A699Z8X1"/>
<protein>
    <submittedName>
        <fullName evidence="2">Uncharacterized protein</fullName>
    </submittedName>
</protein>
<sequence length="23" mass="2261">MEEPEAKAAASGPGVKAMAMGVK</sequence>
<accession>A0A699Z8X1</accession>
<reference evidence="2 3" key="1">
    <citation type="submission" date="2020-02" db="EMBL/GenBank/DDBJ databases">
        <title>Draft genome sequence of Haematococcus lacustris strain NIES-144.</title>
        <authorList>
            <person name="Morimoto D."/>
            <person name="Nakagawa S."/>
            <person name="Yoshida T."/>
            <person name="Sawayama S."/>
        </authorList>
    </citation>
    <scope>NUCLEOTIDE SEQUENCE [LARGE SCALE GENOMIC DNA]</scope>
    <source>
        <strain evidence="2 3">NIES-144</strain>
    </source>
</reference>